<evidence type="ECO:0000256" key="10">
    <source>
        <dbReference type="PIRSR" id="PIRSR601088-2"/>
    </source>
</evidence>
<dbReference type="PANTHER" id="PTHR32092">
    <property type="entry name" value="6-PHOSPHO-BETA-GLUCOSIDASE-RELATED"/>
    <property type="match status" value="1"/>
</dbReference>
<dbReference type="OrthoDB" id="9808275at2"/>
<keyword evidence="11" id="KW-0170">Cobalt</keyword>
<gene>
    <name evidence="15" type="ORF">DWY69_12665</name>
</gene>
<feature type="binding site" evidence="11">
    <location>
        <position position="170"/>
    </location>
    <ligand>
        <name>Mn(2+)</name>
        <dbReference type="ChEBI" id="CHEBI:29035"/>
    </ligand>
</feature>
<accession>A0A3E3IWI5</accession>
<dbReference type="GO" id="GO:0016616">
    <property type="term" value="F:oxidoreductase activity, acting on the CH-OH group of donors, NAD or NADP as acceptor"/>
    <property type="evidence" value="ECO:0007669"/>
    <property type="project" value="InterPro"/>
</dbReference>
<comment type="caution">
    <text evidence="15">The sequence shown here is derived from an EMBL/GenBank/DDBJ whole genome shotgun (WGS) entry which is preliminary data.</text>
</comment>
<keyword evidence="8" id="KW-0119">Carbohydrate metabolism</keyword>
<evidence type="ECO:0000256" key="4">
    <source>
        <dbReference type="ARBA" id="ARBA00022723"/>
    </source>
</evidence>
<keyword evidence="6 13" id="KW-0520">NAD</keyword>
<comment type="cofactor">
    <cofactor evidence="1">
        <name>Mn(2+)</name>
        <dbReference type="ChEBI" id="CHEBI:29035"/>
    </cofactor>
</comment>
<protein>
    <submittedName>
        <fullName evidence="15">Alpha-glucosidase/alpha-galactosidase</fullName>
    </submittedName>
</protein>
<dbReference type="InterPro" id="IPR015955">
    <property type="entry name" value="Lactate_DH/Glyco_Ohase_4_C"/>
</dbReference>
<keyword evidence="11" id="KW-0533">Nickel</keyword>
<dbReference type="InterPro" id="IPR036291">
    <property type="entry name" value="NAD(P)-bd_dom_sf"/>
</dbReference>
<dbReference type="GO" id="GO:0005975">
    <property type="term" value="P:carbohydrate metabolic process"/>
    <property type="evidence" value="ECO:0007669"/>
    <property type="project" value="InterPro"/>
</dbReference>
<evidence type="ECO:0000256" key="9">
    <source>
        <dbReference type="ARBA" id="ARBA00023295"/>
    </source>
</evidence>
<feature type="domain" description="Glycosyl hydrolase family 4 C-terminal" evidence="14">
    <location>
        <begin position="195"/>
        <end position="429"/>
    </location>
</feature>
<evidence type="ECO:0000256" key="12">
    <source>
        <dbReference type="PIRSR" id="PIRSR601088-4"/>
    </source>
</evidence>
<dbReference type="InterPro" id="IPR022616">
    <property type="entry name" value="Glyco_hydro_4_C"/>
</dbReference>
<name>A0A3E3IWI5_9FIRM</name>
<evidence type="ECO:0000313" key="16">
    <source>
        <dbReference type="Proteomes" id="UP000261166"/>
    </source>
</evidence>
<evidence type="ECO:0000256" key="7">
    <source>
        <dbReference type="ARBA" id="ARBA00023211"/>
    </source>
</evidence>
<dbReference type="Proteomes" id="UP000261166">
    <property type="component" value="Unassembled WGS sequence"/>
</dbReference>
<dbReference type="PANTHER" id="PTHR32092:SF6">
    <property type="entry name" value="ALPHA-GALACTOSIDASE"/>
    <property type="match status" value="1"/>
</dbReference>
<evidence type="ECO:0000256" key="8">
    <source>
        <dbReference type="ARBA" id="ARBA00023277"/>
    </source>
</evidence>
<evidence type="ECO:0000256" key="3">
    <source>
        <dbReference type="ARBA" id="ARBA00011881"/>
    </source>
</evidence>
<proteinExistence type="inferred from homology"/>
<dbReference type="SUPFAM" id="SSF51735">
    <property type="entry name" value="NAD(P)-binding Rossmann-fold domains"/>
    <property type="match status" value="1"/>
</dbReference>
<evidence type="ECO:0000313" key="15">
    <source>
        <dbReference type="EMBL" id="RGE71452.1"/>
    </source>
</evidence>
<dbReference type="CDD" id="cd05297">
    <property type="entry name" value="GH4_alpha_glucosidase_galactosidase"/>
    <property type="match status" value="1"/>
</dbReference>
<dbReference type="GO" id="GO:0046872">
    <property type="term" value="F:metal ion binding"/>
    <property type="evidence" value="ECO:0007669"/>
    <property type="project" value="UniProtKB-KW"/>
</dbReference>
<comment type="similarity">
    <text evidence="2 13">Belongs to the glycosyl hydrolase 4 family.</text>
</comment>
<dbReference type="RefSeq" id="WP_025491622.1">
    <property type="nucleotide sequence ID" value="NZ_CALBAU010000191.1"/>
</dbReference>
<evidence type="ECO:0000256" key="11">
    <source>
        <dbReference type="PIRSR" id="PIRSR601088-3"/>
    </source>
</evidence>
<evidence type="ECO:0000256" key="6">
    <source>
        <dbReference type="ARBA" id="ARBA00023027"/>
    </source>
</evidence>
<sequence length="457" mass="52062">MDKIAFLGAGSTVFAKNVLGDCMLTGPLQEFEYALYDIDMQRLEESWQMLSNINRNSNGGRARIVKYTDRIEALRGARYVINAIQVGGYEPCTVTDFEIPKKYGLRQTIGDTVGIGGIFRALRTIPVMLDFVRDMEKVCPDALFLNYTNPMAILTMAMCRASFIQTVGICHSVQVCVPQLLYRLGLPQDHVKYKIAGINHMAWLLEITRNGEDYYPQIKQRAEEGPILKPYTREMLKDYPQLLYPEYDFTPHKHDDLVRFEIMKQFGCYVTESSEHNAEFMPYFIKKAHPELIEKYQIPLDEYPRRCRIQIEHWKQLKNSLVNDENLIHQRTHEYPSYILEALETGRPFTFAGNVMNEGLIDNLPKDCCVEVTCAAGQGGIQPCHVGSLPHQLAALNMSNIGLQQLTVDAALTGSREAIYQAAMLDPHTASELTIDEIRSLVDELIEAHGSWLPEYH</sequence>
<keyword evidence="11" id="KW-0408">Iron</keyword>
<dbReference type="InterPro" id="IPR053715">
    <property type="entry name" value="GH4_Enzyme_sf"/>
</dbReference>
<dbReference type="SUPFAM" id="SSF56327">
    <property type="entry name" value="LDH C-terminal domain-like"/>
    <property type="match status" value="1"/>
</dbReference>
<evidence type="ECO:0000259" key="14">
    <source>
        <dbReference type="Pfam" id="PF11975"/>
    </source>
</evidence>
<dbReference type="EMBL" id="QVLU01000010">
    <property type="protein sequence ID" value="RGE71452.1"/>
    <property type="molecule type" value="Genomic_DNA"/>
</dbReference>
<dbReference type="GO" id="GO:0004553">
    <property type="term" value="F:hydrolase activity, hydrolyzing O-glycosyl compounds"/>
    <property type="evidence" value="ECO:0007669"/>
    <property type="project" value="InterPro"/>
</dbReference>
<evidence type="ECO:0000256" key="2">
    <source>
        <dbReference type="ARBA" id="ARBA00010141"/>
    </source>
</evidence>
<reference evidence="15 16" key="1">
    <citation type="submission" date="2018-08" db="EMBL/GenBank/DDBJ databases">
        <title>A genome reference for cultivated species of the human gut microbiota.</title>
        <authorList>
            <person name="Zou Y."/>
            <person name="Xue W."/>
            <person name="Luo G."/>
        </authorList>
    </citation>
    <scope>NUCLEOTIDE SEQUENCE [LARGE SCALE GENOMIC DNA]</scope>
    <source>
        <strain evidence="15 16">AF26-4BH</strain>
    </source>
</reference>
<dbReference type="NCBIfam" id="NF011657">
    <property type="entry name" value="PRK15076.1"/>
    <property type="match status" value="1"/>
</dbReference>
<evidence type="ECO:0000256" key="1">
    <source>
        <dbReference type="ARBA" id="ARBA00001936"/>
    </source>
</evidence>
<feature type="binding site" evidence="11">
    <location>
        <position position="200"/>
    </location>
    <ligand>
        <name>Mn(2+)</name>
        <dbReference type="ChEBI" id="CHEBI:29035"/>
    </ligand>
</feature>
<organism evidence="15 16">
    <name type="scientific">Eisenbergiella massiliensis</name>
    <dbReference type="NCBI Taxonomy" id="1720294"/>
    <lineage>
        <taxon>Bacteria</taxon>
        <taxon>Bacillati</taxon>
        <taxon>Bacillota</taxon>
        <taxon>Clostridia</taxon>
        <taxon>Lachnospirales</taxon>
        <taxon>Lachnospiraceae</taxon>
        <taxon>Eisenbergiella</taxon>
    </lineage>
</organism>
<feature type="binding site" evidence="10">
    <location>
        <position position="149"/>
    </location>
    <ligand>
        <name>substrate</name>
    </ligand>
</feature>
<keyword evidence="4 11" id="KW-0479">Metal-binding</keyword>
<evidence type="ECO:0000256" key="5">
    <source>
        <dbReference type="ARBA" id="ARBA00022801"/>
    </source>
</evidence>
<keyword evidence="5 13" id="KW-0378">Hydrolase</keyword>
<evidence type="ECO:0000256" key="13">
    <source>
        <dbReference type="RuleBase" id="RU361152"/>
    </source>
</evidence>
<dbReference type="PRINTS" id="PR00732">
    <property type="entry name" value="GLHYDRLASE4"/>
</dbReference>
<comment type="cofactor">
    <cofactor evidence="13">
        <name>NAD(+)</name>
        <dbReference type="ChEBI" id="CHEBI:57540"/>
    </cofactor>
    <text evidence="13">Binds 1 NAD(+) per subunit.</text>
</comment>
<dbReference type="InterPro" id="IPR001088">
    <property type="entry name" value="Glyco_hydro_4"/>
</dbReference>
<dbReference type="Pfam" id="PF02056">
    <property type="entry name" value="Glyco_hydro_4"/>
    <property type="match status" value="1"/>
</dbReference>
<dbReference type="AlphaFoldDB" id="A0A3E3IWI5"/>
<keyword evidence="9 13" id="KW-0326">Glycosidase</keyword>
<feature type="site" description="Increases basicity of active site Tyr" evidence="12">
    <location>
        <position position="111"/>
    </location>
</feature>
<dbReference type="Pfam" id="PF11975">
    <property type="entry name" value="Glyco_hydro_4C"/>
    <property type="match status" value="1"/>
</dbReference>
<comment type="subunit">
    <text evidence="3">Homotetramer.</text>
</comment>
<dbReference type="Gene3D" id="3.90.1820.10">
    <property type="entry name" value="AglA-like glucosidase"/>
    <property type="match status" value="1"/>
</dbReference>
<keyword evidence="7 11" id="KW-0464">Manganese</keyword>